<feature type="domain" description="ABC transmembrane type-2" evidence="9">
    <location>
        <begin position="155"/>
        <end position="380"/>
    </location>
</feature>
<evidence type="ECO:0000256" key="4">
    <source>
        <dbReference type="ARBA" id="ARBA00022475"/>
    </source>
</evidence>
<feature type="transmembrane region" description="Helical" evidence="8">
    <location>
        <begin position="265"/>
        <end position="288"/>
    </location>
</feature>
<evidence type="ECO:0000256" key="2">
    <source>
        <dbReference type="ARBA" id="ARBA00007783"/>
    </source>
</evidence>
<dbReference type="InterPro" id="IPR013525">
    <property type="entry name" value="ABC2_TM"/>
</dbReference>
<evidence type="ECO:0000259" key="9">
    <source>
        <dbReference type="PROSITE" id="PS51012"/>
    </source>
</evidence>
<dbReference type="EMBL" id="JACXWD010000134">
    <property type="protein sequence ID" value="MBD3869627.1"/>
    <property type="molecule type" value="Genomic_DNA"/>
</dbReference>
<evidence type="ECO:0000256" key="8">
    <source>
        <dbReference type="SAM" id="Phobius"/>
    </source>
</evidence>
<keyword evidence="4" id="KW-1003">Cell membrane</keyword>
<dbReference type="PROSITE" id="PS51012">
    <property type="entry name" value="ABC_TM2"/>
    <property type="match status" value="1"/>
</dbReference>
<dbReference type="InterPro" id="IPR047817">
    <property type="entry name" value="ABC2_TM_bact-type"/>
</dbReference>
<feature type="transmembrane region" description="Helical" evidence="8">
    <location>
        <begin position="23"/>
        <end position="44"/>
    </location>
</feature>
<evidence type="ECO:0000313" key="10">
    <source>
        <dbReference type="EMBL" id="MBD3869627.1"/>
    </source>
</evidence>
<gene>
    <name evidence="10" type="ORF">IFK94_16015</name>
</gene>
<feature type="transmembrane region" description="Helical" evidence="8">
    <location>
        <begin position="355"/>
        <end position="377"/>
    </location>
</feature>
<keyword evidence="7 8" id="KW-0472">Membrane</keyword>
<proteinExistence type="inferred from homology"/>
<name>A0A8J7CE10_9BACT</name>
<comment type="similarity">
    <text evidence="2">Belongs to the ABC-2 integral membrane protein family.</text>
</comment>
<dbReference type="Pfam" id="PF12698">
    <property type="entry name" value="ABC2_membrane_3"/>
    <property type="match status" value="1"/>
</dbReference>
<dbReference type="InterPro" id="IPR051449">
    <property type="entry name" value="ABC-2_transporter_component"/>
</dbReference>
<dbReference type="GO" id="GO:0005886">
    <property type="term" value="C:plasma membrane"/>
    <property type="evidence" value="ECO:0007669"/>
    <property type="project" value="UniProtKB-SubCell"/>
</dbReference>
<sequence length="380" mass="41760">MIREARFIAGKDLRFMLGRKETLIWTFVMPILFFYFIGTVTGGFGSSTVRKDNIALLIAADGAGFLTDQLTRRLEDEDYVVHVLDDPLEFEQYRRRLVLPDRFTERVLAGEQVQVRMVGHSESLTGDYDRIRVTKAVYSVLADLVVTGEGGLEPSPQAFEELNDRTRNLVLEVTLAGERKVIPSGFSQAIPGNMVMFTMLVLLTSGTVLFVLERKEGLLRRLASAPISRSSVVLGKWAARLVLALVQIGFALAVGTYLFDMEWGEHFPTICGLLAAWAAFNATLSILMGSLARSQGQASGVGVVVSMGLGALGGCWWPIEVVPEWMQKLALYLPSGWAMDGMHKLISFGAPPTAVIANVSALLAGTLILGMLATRYFRYE</sequence>
<evidence type="ECO:0000256" key="6">
    <source>
        <dbReference type="ARBA" id="ARBA00022989"/>
    </source>
</evidence>
<keyword evidence="5 8" id="KW-0812">Transmembrane</keyword>
<comment type="caution">
    <text evidence="10">The sequence shown here is derived from an EMBL/GenBank/DDBJ whole genome shotgun (WGS) entry which is preliminary data.</text>
</comment>
<feature type="transmembrane region" description="Helical" evidence="8">
    <location>
        <begin position="194"/>
        <end position="212"/>
    </location>
</feature>
<accession>A0A8J7CE10</accession>
<feature type="transmembrane region" description="Helical" evidence="8">
    <location>
        <begin position="237"/>
        <end position="259"/>
    </location>
</feature>
<organism evidence="10 11">
    <name type="scientific">Candidatus Polarisedimenticola svalbardensis</name>
    <dbReference type="NCBI Taxonomy" id="2886004"/>
    <lineage>
        <taxon>Bacteria</taxon>
        <taxon>Pseudomonadati</taxon>
        <taxon>Acidobacteriota</taxon>
        <taxon>Candidatus Polarisedimenticolia</taxon>
        <taxon>Candidatus Polarisedimenticolales</taxon>
        <taxon>Candidatus Polarisedimenticolaceae</taxon>
        <taxon>Candidatus Polarisedimenticola</taxon>
    </lineage>
</organism>
<evidence type="ECO:0000313" key="11">
    <source>
        <dbReference type="Proteomes" id="UP000648239"/>
    </source>
</evidence>
<keyword evidence="6 8" id="KW-1133">Transmembrane helix</keyword>
<keyword evidence="3" id="KW-0813">Transport</keyword>
<dbReference type="GO" id="GO:0140359">
    <property type="term" value="F:ABC-type transporter activity"/>
    <property type="evidence" value="ECO:0007669"/>
    <property type="project" value="InterPro"/>
</dbReference>
<dbReference type="Proteomes" id="UP000648239">
    <property type="component" value="Unassembled WGS sequence"/>
</dbReference>
<dbReference type="PANTHER" id="PTHR30294:SF38">
    <property type="entry name" value="TRANSPORT PERMEASE PROTEIN"/>
    <property type="match status" value="1"/>
</dbReference>
<evidence type="ECO:0000256" key="7">
    <source>
        <dbReference type="ARBA" id="ARBA00023136"/>
    </source>
</evidence>
<reference evidence="10 11" key="1">
    <citation type="submission" date="2020-08" db="EMBL/GenBank/DDBJ databases">
        <title>Acidobacteriota in marine sediments use diverse sulfur dissimilation pathways.</title>
        <authorList>
            <person name="Wasmund K."/>
        </authorList>
    </citation>
    <scope>NUCLEOTIDE SEQUENCE [LARGE SCALE GENOMIC DNA]</scope>
    <source>
        <strain evidence="10">MAG AM4</strain>
    </source>
</reference>
<evidence type="ECO:0000256" key="3">
    <source>
        <dbReference type="ARBA" id="ARBA00022448"/>
    </source>
</evidence>
<dbReference type="PANTHER" id="PTHR30294">
    <property type="entry name" value="MEMBRANE COMPONENT OF ABC TRANSPORTER YHHJ-RELATED"/>
    <property type="match status" value="1"/>
</dbReference>
<dbReference type="AlphaFoldDB" id="A0A8J7CE10"/>
<evidence type="ECO:0000256" key="5">
    <source>
        <dbReference type="ARBA" id="ARBA00022692"/>
    </source>
</evidence>
<feature type="transmembrane region" description="Helical" evidence="8">
    <location>
        <begin position="300"/>
        <end position="319"/>
    </location>
</feature>
<comment type="subcellular location">
    <subcellularLocation>
        <location evidence="1">Cell membrane</location>
        <topology evidence="1">Multi-pass membrane protein</topology>
    </subcellularLocation>
</comment>
<evidence type="ECO:0000256" key="1">
    <source>
        <dbReference type="ARBA" id="ARBA00004651"/>
    </source>
</evidence>
<protein>
    <submittedName>
        <fullName evidence="10">ABC transporter permease</fullName>
    </submittedName>
</protein>